<evidence type="ECO:0000256" key="4">
    <source>
        <dbReference type="ARBA" id="ARBA00022960"/>
    </source>
</evidence>
<evidence type="ECO:0000256" key="10">
    <source>
        <dbReference type="SAM" id="Phobius"/>
    </source>
</evidence>
<evidence type="ECO:0000313" key="12">
    <source>
        <dbReference type="EMBL" id="KTD84216.1"/>
    </source>
</evidence>
<keyword evidence="10" id="KW-0812">Transmembrane</keyword>
<dbReference type="EMBL" id="LCZJ02000037">
    <property type="protein sequence ID" value="KTD84216.1"/>
    <property type="molecule type" value="Genomic_DNA"/>
</dbReference>
<evidence type="ECO:0000256" key="7">
    <source>
        <dbReference type="PIRSR" id="PIRSR618044-1"/>
    </source>
</evidence>
<name>A0A0W1ASD6_9BACL</name>
<keyword evidence="5" id="KW-0573">Peptidoglycan synthesis</keyword>
<keyword evidence="6" id="KW-0961">Cell wall biogenesis/degradation</keyword>
<evidence type="ECO:0000256" key="5">
    <source>
        <dbReference type="ARBA" id="ARBA00022984"/>
    </source>
</evidence>
<evidence type="ECO:0000256" key="9">
    <source>
        <dbReference type="RuleBase" id="RU004016"/>
    </source>
</evidence>
<dbReference type="GO" id="GO:0006508">
    <property type="term" value="P:proteolysis"/>
    <property type="evidence" value="ECO:0007669"/>
    <property type="project" value="InterPro"/>
</dbReference>
<evidence type="ECO:0000256" key="1">
    <source>
        <dbReference type="ARBA" id="ARBA00007164"/>
    </source>
</evidence>
<dbReference type="Proteomes" id="UP000054709">
    <property type="component" value="Unassembled WGS sequence"/>
</dbReference>
<dbReference type="AlphaFoldDB" id="A0A0W1ASD6"/>
<dbReference type="PRINTS" id="PR00725">
    <property type="entry name" value="DADACBPTASE1"/>
</dbReference>
<keyword evidence="2" id="KW-0732">Signal</keyword>
<keyword evidence="13" id="KW-1185">Reference proteome</keyword>
<sequence length="314" mass="34324">MKKRIVVGTIAVVLVVVLIVVWRPTGLGFKPNIDAESAVLLDMDTGDIWVDINGDQPMPPASVSKLMTEMIVLDQISSGMIRWEDRVPISAYASKMGGTSLSLKRGEFYSIRELFEGIAIYSANDATVALAEYMAGSEDSFVLMMNDKARNLGLSSNTIFTNATGLSGKDLGFTAPNMHISGETMMTARDTAKLAAALIYHHPDILNISSRTQMHLKNKGLYVSNSNFMLPAMGGIYAYEGTDGLKTGHNNRAGYCIAGSAQRDGHRLIAVVMGAKTYESRFEGAAKLFDYGFFRSLQSGDRVKHMMKPLRTRN</sequence>
<evidence type="ECO:0000313" key="13">
    <source>
        <dbReference type="Proteomes" id="UP000054709"/>
    </source>
</evidence>
<feature type="transmembrane region" description="Helical" evidence="10">
    <location>
        <begin position="5"/>
        <end position="22"/>
    </location>
</feature>
<feature type="active site" description="Proton acceptor" evidence="7">
    <location>
        <position position="65"/>
    </location>
</feature>
<dbReference type="Gene3D" id="3.40.710.10">
    <property type="entry name" value="DD-peptidase/beta-lactamase superfamily"/>
    <property type="match status" value="1"/>
</dbReference>
<feature type="active site" description="Acyl-ester intermediate" evidence="7">
    <location>
        <position position="62"/>
    </location>
</feature>
<feature type="binding site" evidence="8">
    <location>
        <position position="246"/>
    </location>
    <ligand>
        <name>substrate</name>
    </ligand>
</feature>
<reference evidence="12 13" key="1">
    <citation type="journal article" date="2015" name="Int. Biodeterior. Biodegradation">
        <title>Physiological and genetic screening methods for the isolation of methyl tert-butyl ether-degrading bacteria for bioremediation purposes.</title>
        <authorList>
            <person name="Guisado I.M."/>
            <person name="Purswani J."/>
            <person name="Gonzalez Lopez J."/>
            <person name="Pozo C."/>
        </authorList>
    </citation>
    <scope>NUCLEOTIDE SEQUENCE [LARGE SCALE GENOMIC DNA]</scope>
    <source>
        <strain evidence="12 13">SH7</strain>
    </source>
</reference>
<organism evidence="12 13">
    <name type="scientific">Paenibacillus etheri</name>
    <dbReference type="NCBI Taxonomy" id="1306852"/>
    <lineage>
        <taxon>Bacteria</taxon>
        <taxon>Bacillati</taxon>
        <taxon>Bacillota</taxon>
        <taxon>Bacilli</taxon>
        <taxon>Bacillales</taxon>
        <taxon>Paenibacillaceae</taxon>
        <taxon>Paenibacillus</taxon>
    </lineage>
</organism>
<dbReference type="InterPro" id="IPR001967">
    <property type="entry name" value="Peptidase_S11_N"/>
</dbReference>
<dbReference type="GO" id="GO:0071555">
    <property type="term" value="P:cell wall organization"/>
    <property type="evidence" value="ECO:0007669"/>
    <property type="project" value="UniProtKB-KW"/>
</dbReference>
<dbReference type="Pfam" id="PF00768">
    <property type="entry name" value="Peptidase_S11"/>
    <property type="match status" value="1"/>
</dbReference>
<dbReference type="SUPFAM" id="SSF56601">
    <property type="entry name" value="beta-lactamase/transpeptidase-like"/>
    <property type="match status" value="1"/>
</dbReference>
<keyword evidence="10" id="KW-1133">Transmembrane helix</keyword>
<comment type="caution">
    <text evidence="12">The sequence shown here is derived from an EMBL/GenBank/DDBJ whole genome shotgun (WGS) entry which is preliminary data.</text>
</comment>
<feature type="active site" evidence="7">
    <location>
        <position position="122"/>
    </location>
</feature>
<dbReference type="RefSeq" id="WP_060626300.1">
    <property type="nucleotide sequence ID" value="NZ_LCZJ02000037.1"/>
</dbReference>
<comment type="similarity">
    <text evidence="1 9">Belongs to the peptidase S11 family.</text>
</comment>
<keyword evidence="3" id="KW-0378">Hydrolase</keyword>
<evidence type="ECO:0000256" key="3">
    <source>
        <dbReference type="ARBA" id="ARBA00022801"/>
    </source>
</evidence>
<proteinExistence type="inferred from homology"/>
<gene>
    <name evidence="12" type="ORF">UQ64_29100</name>
</gene>
<dbReference type="GO" id="GO:0008360">
    <property type="term" value="P:regulation of cell shape"/>
    <property type="evidence" value="ECO:0007669"/>
    <property type="project" value="UniProtKB-KW"/>
</dbReference>
<dbReference type="InterPro" id="IPR018044">
    <property type="entry name" value="Peptidase_S11"/>
</dbReference>
<dbReference type="GO" id="GO:0009002">
    <property type="term" value="F:serine-type D-Ala-D-Ala carboxypeptidase activity"/>
    <property type="evidence" value="ECO:0007669"/>
    <property type="project" value="InterPro"/>
</dbReference>
<dbReference type="OrthoDB" id="9791132at2"/>
<keyword evidence="4" id="KW-0133">Cell shape</keyword>
<evidence type="ECO:0000259" key="11">
    <source>
        <dbReference type="Pfam" id="PF00768"/>
    </source>
</evidence>
<dbReference type="PANTHER" id="PTHR21581:SF11">
    <property type="entry name" value="D-ALANYL-D-ALANINE CARBOXYPEPTIDASE DACA"/>
    <property type="match status" value="1"/>
</dbReference>
<evidence type="ECO:0000256" key="2">
    <source>
        <dbReference type="ARBA" id="ARBA00022729"/>
    </source>
</evidence>
<feature type="domain" description="Peptidase S11 D-alanyl-D-alanine carboxypeptidase A N-terminal" evidence="11">
    <location>
        <begin position="30"/>
        <end position="277"/>
    </location>
</feature>
<dbReference type="PANTHER" id="PTHR21581">
    <property type="entry name" value="D-ALANYL-D-ALANINE CARBOXYPEPTIDASE"/>
    <property type="match status" value="1"/>
</dbReference>
<protein>
    <submittedName>
        <fullName evidence="12">Peptidase M15</fullName>
    </submittedName>
</protein>
<accession>A0A0W1ASD6</accession>
<dbReference type="GO" id="GO:0009252">
    <property type="term" value="P:peptidoglycan biosynthetic process"/>
    <property type="evidence" value="ECO:0007669"/>
    <property type="project" value="UniProtKB-KW"/>
</dbReference>
<dbReference type="InterPro" id="IPR012338">
    <property type="entry name" value="Beta-lactam/transpept-like"/>
</dbReference>
<evidence type="ECO:0000256" key="6">
    <source>
        <dbReference type="ARBA" id="ARBA00023316"/>
    </source>
</evidence>
<keyword evidence="10" id="KW-0472">Membrane</keyword>
<evidence type="ECO:0000256" key="8">
    <source>
        <dbReference type="PIRSR" id="PIRSR618044-2"/>
    </source>
</evidence>